<keyword evidence="2" id="KW-0472">Membrane</keyword>
<keyword evidence="2" id="KW-0812">Transmembrane</keyword>
<evidence type="ECO:0000313" key="8">
    <source>
        <dbReference type="Proteomes" id="UP000663829"/>
    </source>
</evidence>
<dbReference type="SMART" id="SM00181">
    <property type="entry name" value="EGF"/>
    <property type="match status" value="3"/>
</dbReference>
<dbReference type="Proteomes" id="UP000681722">
    <property type="component" value="Unassembled WGS sequence"/>
</dbReference>
<dbReference type="OrthoDB" id="8955208at2759"/>
<dbReference type="EMBL" id="CAJOBC010084445">
    <property type="protein sequence ID" value="CAF4317232.1"/>
    <property type="molecule type" value="Genomic_DNA"/>
</dbReference>
<evidence type="ECO:0000313" key="6">
    <source>
        <dbReference type="EMBL" id="CAF4173709.1"/>
    </source>
</evidence>
<feature type="disulfide bond" evidence="1">
    <location>
        <begin position="512"/>
        <end position="521"/>
    </location>
</feature>
<evidence type="ECO:0000256" key="1">
    <source>
        <dbReference type="PROSITE-ProRule" id="PRU00076"/>
    </source>
</evidence>
<comment type="caution">
    <text evidence="1">Lacks conserved residue(s) required for the propagation of feature annotation.</text>
</comment>
<feature type="disulfide bond" evidence="1">
    <location>
        <begin position="285"/>
        <end position="302"/>
    </location>
</feature>
<dbReference type="SUPFAM" id="SSF57196">
    <property type="entry name" value="EGF/Laminin"/>
    <property type="match status" value="3"/>
</dbReference>
<dbReference type="EMBL" id="CAJOBA010045184">
    <property type="protein sequence ID" value="CAF4173709.1"/>
    <property type="molecule type" value="Genomic_DNA"/>
</dbReference>
<feature type="domain" description="EGF-like" evidence="3">
    <location>
        <begin position="276"/>
        <end position="314"/>
    </location>
</feature>
<protein>
    <recommendedName>
        <fullName evidence="3">EGF-like domain-containing protein</fullName>
    </recommendedName>
</protein>
<organism evidence="5 8">
    <name type="scientific">Didymodactylos carnosus</name>
    <dbReference type="NCBI Taxonomy" id="1234261"/>
    <lineage>
        <taxon>Eukaryota</taxon>
        <taxon>Metazoa</taxon>
        <taxon>Spiralia</taxon>
        <taxon>Gnathifera</taxon>
        <taxon>Rotifera</taxon>
        <taxon>Eurotatoria</taxon>
        <taxon>Bdelloidea</taxon>
        <taxon>Philodinida</taxon>
        <taxon>Philodinidae</taxon>
        <taxon>Didymodactylos</taxon>
    </lineage>
</organism>
<evidence type="ECO:0000313" key="5">
    <source>
        <dbReference type="EMBL" id="CAF1441080.1"/>
    </source>
</evidence>
<dbReference type="PROSITE" id="PS00022">
    <property type="entry name" value="EGF_1"/>
    <property type="match status" value="3"/>
</dbReference>
<reference evidence="5" key="1">
    <citation type="submission" date="2021-02" db="EMBL/GenBank/DDBJ databases">
        <authorList>
            <person name="Nowell W R."/>
        </authorList>
    </citation>
    <scope>NUCLEOTIDE SEQUENCE</scope>
</reference>
<keyword evidence="1" id="KW-0245">EGF-like domain</keyword>
<dbReference type="InterPro" id="IPR000742">
    <property type="entry name" value="EGF"/>
</dbReference>
<feature type="domain" description="EGF-like" evidence="3">
    <location>
        <begin position="479"/>
        <end position="522"/>
    </location>
</feature>
<sequence length="614" mass="70009">MFCDLFPSEKESKKSFSIDKDFIQYPIRDELITYFSRTSLSKAQVNTKVRSFRKPIRKDVHYGHYCNRGIVVTSADVDGDLCLCPPSYFGDRCQYQARRLTAFIKIEIVNRFRNHIFTLWICLINQNDVVVTCDYISHSYHSALSQHAVYLLYRRAQNHSDIYFVQVIVYNVTATTVSFHSSLLYPVEFQFLPVNRLSALVQISNKNSITDCQKCVHGQCVTYSNFAGKEHCLCNDGWSGITCDIESTRKCEHGSIAVDGQCLCTLGFMGPSCSINRNACTARSCYNGGSCVPLADDFSFTCLCHNEFFGNQCKHKKATLTVHINDKPGDNTIAQVPIIVIHFVNIDDSLRQFSLESRLIFRYVPFYTVLTMFYKQEMLPPLIYAQLLYDTSAPDGVWYLIGFRRRVPTLTTSVLSTNECPHVRELLNSTIMNEFSYLKRVKFYQRSCYILGIKCFRDDRYMCLCDNYAEYDCIPFDRNATYCDDTSYCMNGGRCIQLLQIPGEQFDFGCVCRRCYYGELCQFTTAQYSISLDALIGPEILMDQPVRGQSLIVKITLGIIILMLVLGSAGNMMAILIFSSKKLHDIGCGLYLLSASITSQLGLLAFGARFFYIF</sequence>
<proteinExistence type="predicted"/>
<feature type="transmembrane region" description="Helical" evidence="2">
    <location>
        <begin position="551"/>
        <end position="578"/>
    </location>
</feature>
<dbReference type="Proteomes" id="UP000677228">
    <property type="component" value="Unassembled WGS sequence"/>
</dbReference>
<evidence type="ECO:0000313" key="4">
    <source>
        <dbReference type="EMBL" id="CAF1364182.1"/>
    </source>
</evidence>
<evidence type="ECO:0000259" key="3">
    <source>
        <dbReference type="PROSITE" id="PS50026"/>
    </source>
</evidence>
<dbReference type="PROSITE" id="PS01186">
    <property type="entry name" value="EGF_2"/>
    <property type="match status" value="1"/>
</dbReference>
<dbReference type="Gene3D" id="2.10.25.10">
    <property type="entry name" value="Laminin"/>
    <property type="match status" value="2"/>
</dbReference>
<name>A0A815NR87_9BILA</name>
<dbReference type="PROSITE" id="PS50026">
    <property type="entry name" value="EGF_3"/>
    <property type="match status" value="2"/>
</dbReference>
<dbReference type="PANTHER" id="PTHR24033:SF151">
    <property type="entry name" value="NOTCH 2"/>
    <property type="match status" value="1"/>
</dbReference>
<keyword evidence="1" id="KW-1015">Disulfide bond</keyword>
<accession>A0A815NR87</accession>
<dbReference type="Proteomes" id="UP000682733">
    <property type="component" value="Unassembled WGS sequence"/>
</dbReference>
<gene>
    <name evidence="5" type="ORF">GPM918_LOCUS34377</name>
    <name evidence="4" type="ORF">OVA965_LOCUS31372</name>
    <name evidence="7" type="ORF">SRO942_LOCUS35075</name>
    <name evidence="6" type="ORF">TMI583_LOCUS32198</name>
</gene>
<feature type="disulfide bond" evidence="1">
    <location>
        <begin position="304"/>
        <end position="313"/>
    </location>
</feature>
<dbReference type="PANTHER" id="PTHR24033">
    <property type="entry name" value="EGF-LIKE DOMAIN-CONTAINING PROTEIN"/>
    <property type="match status" value="1"/>
</dbReference>
<evidence type="ECO:0000256" key="2">
    <source>
        <dbReference type="SAM" id="Phobius"/>
    </source>
</evidence>
<comment type="caution">
    <text evidence="5">The sequence shown here is derived from an EMBL/GenBank/DDBJ whole genome shotgun (WGS) entry which is preliminary data.</text>
</comment>
<evidence type="ECO:0000313" key="7">
    <source>
        <dbReference type="EMBL" id="CAF4317232.1"/>
    </source>
</evidence>
<keyword evidence="8" id="KW-1185">Reference proteome</keyword>
<dbReference type="EMBL" id="CAJNOK010023529">
    <property type="protein sequence ID" value="CAF1364182.1"/>
    <property type="molecule type" value="Genomic_DNA"/>
</dbReference>
<dbReference type="EMBL" id="CAJNOQ010019002">
    <property type="protein sequence ID" value="CAF1441080.1"/>
    <property type="molecule type" value="Genomic_DNA"/>
</dbReference>
<dbReference type="AlphaFoldDB" id="A0A815NR87"/>
<feature type="transmembrane region" description="Helical" evidence="2">
    <location>
        <begin position="590"/>
        <end position="612"/>
    </location>
</feature>
<keyword evidence="2" id="KW-1133">Transmembrane helix</keyword>
<dbReference type="InterPro" id="IPR051830">
    <property type="entry name" value="NOTCH_homolog"/>
</dbReference>
<dbReference type="Proteomes" id="UP000663829">
    <property type="component" value="Unassembled WGS sequence"/>
</dbReference>